<keyword evidence="8" id="KW-1185">Reference proteome</keyword>
<feature type="transmembrane region" description="Helical" evidence="4">
    <location>
        <begin position="46"/>
        <end position="63"/>
    </location>
</feature>
<dbReference type="InterPro" id="IPR036890">
    <property type="entry name" value="HATPase_C_sf"/>
</dbReference>
<dbReference type="PANTHER" id="PTHR24421:SF63">
    <property type="entry name" value="SENSOR HISTIDINE KINASE DESK"/>
    <property type="match status" value="1"/>
</dbReference>
<keyword evidence="4" id="KW-0812">Transmembrane</keyword>
<keyword evidence="1" id="KW-0808">Transferase</keyword>
<comment type="caution">
    <text evidence="7">The sequence shown here is derived from an EMBL/GenBank/DDBJ whole genome shotgun (WGS) entry which is preliminary data.</text>
</comment>
<feature type="domain" description="Histidine kinase/HSP90-like ATPase" evidence="5">
    <location>
        <begin position="287"/>
        <end position="372"/>
    </location>
</feature>
<name>A0ABP3U1A4_9GAMM</name>
<sequence>MTRIGTAMNTLRVRLMPAHLADWGWAPLWNLLYLGFLFMNWQESSIWLPVTLLSIAVFLPIYFRAYHQYGRRVLAYAAAIALLGFALMPLNTSANTYLIYAGALLPFSGIRLSRAIAIIAGGVSLFALEVSLLHWPIPFVVIGVGVTAIVSTAICAANHYHREKRLRQAELKLSHDEVRRLAALAERERIGRDLHDLLGHTLSLITLKSELAARLFDRDPLAARREILDVERVARDALGQVRRAVTGIRTAGLAAELASARLLLESSDVRLDYGSVEVALPPEIETVLALTVREAVTNIQRHARASAARIELSVCSEKALLVIADDGRAAKVVVPGNGLNGMRERLQMLGGHLEIESVRGQGTRLVADLPMPPEASFALARSAQV</sequence>
<evidence type="ECO:0000256" key="4">
    <source>
        <dbReference type="SAM" id="Phobius"/>
    </source>
</evidence>
<evidence type="ECO:0000259" key="5">
    <source>
        <dbReference type="Pfam" id="PF02518"/>
    </source>
</evidence>
<dbReference type="CDD" id="cd16917">
    <property type="entry name" value="HATPase_UhpB-NarQ-NarX-like"/>
    <property type="match status" value="1"/>
</dbReference>
<dbReference type="InterPro" id="IPR003594">
    <property type="entry name" value="HATPase_dom"/>
</dbReference>
<dbReference type="InterPro" id="IPR050482">
    <property type="entry name" value="Sensor_HK_TwoCompSys"/>
</dbReference>
<evidence type="ECO:0000256" key="1">
    <source>
        <dbReference type="ARBA" id="ARBA00022679"/>
    </source>
</evidence>
<dbReference type="RefSeq" id="WP_343792785.1">
    <property type="nucleotide sequence ID" value="NZ_BAAAEU010000024.1"/>
</dbReference>
<keyword evidence="4" id="KW-0472">Membrane</keyword>
<evidence type="ECO:0000259" key="6">
    <source>
        <dbReference type="Pfam" id="PF07730"/>
    </source>
</evidence>
<organism evidence="7 8">
    <name type="scientific">Dokdonella soli</name>
    <dbReference type="NCBI Taxonomy" id="529810"/>
    <lineage>
        <taxon>Bacteria</taxon>
        <taxon>Pseudomonadati</taxon>
        <taxon>Pseudomonadota</taxon>
        <taxon>Gammaproteobacteria</taxon>
        <taxon>Lysobacterales</taxon>
        <taxon>Rhodanobacteraceae</taxon>
        <taxon>Dokdonella</taxon>
    </lineage>
</organism>
<dbReference type="InterPro" id="IPR011712">
    <property type="entry name" value="Sig_transdc_His_kin_sub3_dim/P"/>
</dbReference>
<dbReference type="Pfam" id="PF02518">
    <property type="entry name" value="HATPase_c"/>
    <property type="match status" value="1"/>
</dbReference>
<protein>
    <submittedName>
        <fullName evidence="7">Sensor histidine kinase</fullName>
    </submittedName>
</protein>
<reference evidence="8" key="1">
    <citation type="journal article" date="2019" name="Int. J. Syst. Evol. Microbiol.">
        <title>The Global Catalogue of Microorganisms (GCM) 10K type strain sequencing project: providing services to taxonomists for standard genome sequencing and annotation.</title>
        <authorList>
            <consortium name="The Broad Institute Genomics Platform"/>
            <consortium name="The Broad Institute Genome Sequencing Center for Infectious Disease"/>
            <person name="Wu L."/>
            <person name="Ma J."/>
        </authorList>
    </citation>
    <scope>NUCLEOTIDE SEQUENCE [LARGE SCALE GENOMIC DNA]</scope>
    <source>
        <strain evidence="8">JCM 15421</strain>
    </source>
</reference>
<proteinExistence type="predicted"/>
<accession>A0ABP3U1A4</accession>
<dbReference type="SUPFAM" id="SSF55874">
    <property type="entry name" value="ATPase domain of HSP90 chaperone/DNA topoisomerase II/histidine kinase"/>
    <property type="match status" value="1"/>
</dbReference>
<feature type="transmembrane region" description="Helical" evidence="4">
    <location>
        <begin position="75"/>
        <end position="100"/>
    </location>
</feature>
<keyword evidence="2 7" id="KW-0418">Kinase</keyword>
<evidence type="ECO:0000313" key="7">
    <source>
        <dbReference type="EMBL" id="GAA0721112.1"/>
    </source>
</evidence>
<dbReference type="Proteomes" id="UP001501523">
    <property type="component" value="Unassembled WGS sequence"/>
</dbReference>
<evidence type="ECO:0000256" key="3">
    <source>
        <dbReference type="ARBA" id="ARBA00023012"/>
    </source>
</evidence>
<dbReference type="Pfam" id="PF07730">
    <property type="entry name" value="HisKA_3"/>
    <property type="match status" value="1"/>
</dbReference>
<feature type="transmembrane region" description="Helical" evidence="4">
    <location>
        <begin position="20"/>
        <end position="39"/>
    </location>
</feature>
<keyword evidence="3" id="KW-0902">Two-component regulatory system</keyword>
<keyword evidence="4" id="KW-1133">Transmembrane helix</keyword>
<feature type="transmembrane region" description="Helical" evidence="4">
    <location>
        <begin position="112"/>
        <end position="133"/>
    </location>
</feature>
<dbReference type="Gene3D" id="3.30.565.10">
    <property type="entry name" value="Histidine kinase-like ATPase, C-terminal domain"/>
    <property type="match status" value="1"/>
</dbReference>
<feature type="domain" description="Signal transduction histidine kinase subgroup 3 dimerisation and phosphoacceptor" evidence="6">
    <location>
        <begin position="186"/>
        <end position="252"/>
    </location>
</feature>
<dbReference type="PANTHER" id="PTHR24421">
    <property type="entry name" value="NITRATE/NITRITE SENSOR PROTEIN NARX-RELATED"/>
    <property type="match status" value="1"/>
</dbReference>
<dbReference type="Gene3D" id="1.20.5.1930">
    <property type="match status" value="1"/>
</dbReference>
<dbReference type="GO" id="GO:0016301">
    <property type="term" value="F:kinase activity"/>
    <property type="evidence" value="ECO:0007669"/>
    <property type="project" value="UniProtKB-KW"/>
</dbReference>
<evidence type="ECO:0000313" key="8">
    <source>
        <dbReference type="Proteomes" id="UP001501523"/>
    </source>
</evidence>
<feature type="transmembrane region" description="Helical" evidence="4">
    <location>
        <begin position="139"/>
        <end position="157"/>
    </location>
</feature>
<evidence type="ECO:0000256" key="2">
    <source>
        <dbReference type="ARBA" id="ARBA00022777"/>
    </source>
</evidence>
<gene>
    <name evidence="7" type="ORF">GCM10009105_31150</name>
</gene>
<dbReference type="EMBL" id="BAAAEU010000024">
    <property type="protein sequence ID" value="GAA0721112.1"/>
    <property type="molecule type" value="Genomic_DNA"/>
</dbReference>